<dbReference type="Gene3D" id="3.40.630.30">
    <property type="match status" value="1"/>
</dbReference>
<keyword evidence="1" id="KW-0472">Membrane</keyword>
<keyword evidence="4" id="KW-1185">Reference proteome</keyword>
<dbReference type="EMBL" id="LZEM01000019">
    <property type="protein sequence ID" value="OAZ40666.1"/>
    <property type="molecule type" value="Genomic_DNA"/>
</dbReference>
<organism evidence="3 4">
    <name type="scientific">Microbacterium arborescens</name>
    <dbReference type="NCBI Taxonomy" id="33883"/>
    <lineage>
        <taxon>Bacteria</taxon>
        <taxon>Bacillati</taxon>
        <taxon>Actinomycetota</taxon>
        <taxon>Actinomycetes</taxon>
        <taxon>Micrococcales</taxon>
        <taxon>Microbacteriaceae</taxon>
        <taxon>Microbacterium</taxon>
    </lineage>
</organism>
<dbReference type="InterPro" id="IPR000182">
    <property type="entry name" value="GNAT_dom"/>
</dbReference>
<keyword evidence="1" id="KW-0812">Transmembrane</keyword>
<dbReference type="CDD" id="cd04301">
    <property type="entry name" value="NAT_SF"/>
    <property type="match status" value="1"/>
</dbReference>
<protein>
    <recommendedName>
        <fullName evidence="2">N-acetyltransferase domain-containing protein</fullName>
    </recommendedName>
</protein>
<gene>
    <name evidence="3" type="ORF">A9Z40_04515</name>
</gene>
<evidence type="ECO:0000313" key="3">
    <source>
        <dbReference type="EMBL" id="OAZ40666.1"/>
    </source>
</evidence>
<feature type="transmembrane region" description="Helical" evidence="1">
    <location>
        <begin position="290"/>
        <end position="309"/>
    </location>
</feature>
<feature type="transmembrane region" description="Helical" evidence="1">
    <location>
        <begin position="347"/>
        <end position="368"/>
    </location>
</feature>
<dbReference type="PROSITE" id="PS51186">
    <property type="entry name" value="GNAT"/>
    <property type="match status" value="1"/>
</dbReference>
<name>A0ABX2WHP4_9MICO</name>
<evidence type="ECO:0000313" key="4">
    <source>
        <dbReference type="Proteomes" id="UP000093918"/>
    </source>
</evidence>
<accession>A0ABX2WHP4</accession>
<comment type="caution">
    <text evidence="3">The sequence shown here is derived from an EMBL/GenBank/DDBJ whole genome shotgun (WGS) entry which is preliminary data.</text>
</comment>
<dbReference type="SUPFAM" id="SSF55729">
    <property type="entry name" value="Acyl-CoA N-acyltransferases (Nat)"/>
    <property type="match status" value="1"/>
</dbReference>
<keyword evidence="1" id="KW-1133">Transmembrane helix</keyword>
<evidence type="ECO:0000256" key="1">
    <source>
        <dbReference type="SAM" id="Phobius"/>
    </source>
</evidence>
<dbReference type="InterPro" id="IPR016181">
    <property type="entry name" value="Acyl_CoA_acyltransferase"/>
</dbReference>
<sequence>MSATVSVSLRPAGPDDLPAVRELDRLCFPPGRDDVEPAHPGELESALAGEQITLAVIGDSVVGMLQTERLGPEHVYLAALAVHPDHQRAGIGARLVRHFSDTVKGMSPRPSATTVTSPRNVAMIDLLTRSGFVGSRGIHAYFGPSKDRLYFQLKSRQLVADPDDRVLVPVAATDHLFDLLSADANAVTSVIKSVQGTFFEVSTFEVEDRPGLRADETSVSTGEAGAVLAALTFLLGFSLTITDFSEALRIFLLVATILTLGATQVYANASGSLSRLQDDQFGLHMKWGNLLLEFGGVYPLVLVLPAVFADASDNAGLSLATAIVVAVLVLAYEVSPFSISGRYRRNIVFYALAVVTAAAPVAAAPLQALTGRDTAWVVLTAVILIVRLAYLIPAGRQELGARTRPRLMRRARRTR</sequence>
<dbReference type="Proteomes" id="UP000093918">
    <property type="component" value="Unassembled WGS sequence"/>
</dbReference>
<feature type="transmembrane region" description="Helical" evidence="1">
    <location>
        <begin position="315"/>
        <end position="335"/>
    </location>
</feature>
<feature type="transmembrane region" description="Helical" evidence="1">
    <location>
        <begin position="374"/>
        <end position="392"/>
    </location>
</feature>
<dbReference type="Pfam" id="PF00583">
    <property type="entry name" value="Acetyltransf_1"/>
    <property type="match status" value="1"/>
</dbReference>
<reference evidence="4" key="1">
    <citation type="submission" date="2016-06" db="EMBL/GenBank/DDBJ databases">
        <title>Genome sequencing of cellulolytic organisms.</title>
        <authorList>
            <person name="Bohra V."/>
            <person name="Dafale N.A."/>
            <person name="Purohit H.J."/>
        </authorList>
    </citation>
    <scope>NUCLEOTIDE SEQUENCE [LARGE SCALE GENOMIC DNA]</scope>
    <source>
        <strain evidence="4">ND21</strain>
    </source>
</reference>
<feature type="transmembrane region" description="Helical" evidence="1">
    <location>
        <begin position="247"/>
        <end position="269"/>
    </location>
</feature>
<dbReference type="RefSeq" id="WP_064956260.1">
    <property type="nucleotide sequence ID" value="NZ_LZEM01000019.1"/>
</dbReference>
<feature type="transmembrane region" description="Helical" evidence="1">
    <location>
        <begin position="219"/>
        <end position="241"/>
    </location>
</feature>
<feature type="domain" description="N-acetyltransferase" evidence="2">
    <location>
        <begin position="7"/>
        <end position="156"/>
    </location>
</feature>
<evidence type="ECO:0000259" key="2">
    <source>
        <dbReference type="PROSITE" id="PS51186"/>
    </source>
</evidence>
<proteinExistence type="predicted"/>